<dbReference type="AlphaFoldDB" id="A0A1U7HCM8"/>
<organism evidence="7 8">
    <name type="scientific">Hydrococcus rivularis NIES-593</name>
    <dbReference type="NCBI Taxonomy" id="1921803"/>
    <lineage>
        <taxon>Bacteria</taxon>
        <taxon>Bacillati</taxon>
        <taxon>Cyanobacteriota</taxon>
        <taxon>Cyanophyceae</taxon>
        <taxon>Pleurocapsales</taxon>
        <taxon>Hydrococcaceae</taxon>
        <taxon>Hydrococcus</taxon>
    </lineage>
</organism>
<evidence type="ECO:0000256" key="5">
    <source>
        <dbReference type="ARBA" id="ARBA00023065"/>
    </source>
</evidence>
<dbReference type="GO" id="GO:0005886">
    <property type="term" value="C:plasma membrane"/>
    <property type="evidence" value="ECO:0007669"/>
    <property type="project" value="UniProtKB-SubCell"/>
</dbReference>
<evidence type="ECO:0000256" key="1">
    <source>
        <dbReference type="ARBA" id="ARBA00004533"/>
    </source>
</evidence>
<dbReference type="InterPro" id="IPR044527">
    <property type="entry name" value="NrtA/CpmA_ABC-bd_dom"/>
</dbReference>
<gene>
    <name evidence="7" type="ORF">NIES593_16070</name>
</gene>
<dbReference type="PANTHER" id="PTHR30024:SF43">
    <property type="entry name" value="BLL4572 PROTEIN"/>
    <property type="match status" value="1"/>
</dbReference>
<dbReference type="OrthoDB" id="568193at2"/>
<keyword evidence="6" id="KW-0472">Membrane</keyword>
<dbReference type="EMBL" id="MRCB01000021">
    <property type="protein sequence ID" value="OKH21314.1"/>
    <property type="molecule type" value="Genomic_DNA"/>
</dbReference>
<comment type="caution">
    <text evidence="7">The sequence shown here is derived from an EMBL/GenBank/DDBJ whole genome shotgun (WGS) entry which is preliminary data.</text>
</comment>
<evidence type="ECO:0000256" key="3">
    <source>
        <dbReference type="ARBA" id="ARBA00022475"/>
    </source>
</evidence>
<dbReference type="SUPFAM" id="SSF53850">
    <property type="entry name" value="Periplasmic binding protein-like II"/>
    <property type="match status" value="1"/>
</dbReference>
<dbReference type="PANTHER" id="PTHR30024">
    <property type="entry name" value="ALIPHATIC SULFONATES-BINDING PROTEIN-RELATED"/>
    <property type="match status" value="1"/>
</dbReference>
<protein>
    <submittedName>
        <fullName evidence="7">Nitrate transport protein, NrtC-like protein</fullName>
    </submittedName>
</protein>
<keyword evidence="2" id="KW-0813">Transport</keyword>
<keyword evidence="3" id="KW-1003">Cell membrane</keyword>
<dbReference type="Proteomes" id="UP000186868">
    <property type="component" value="Unassembled WGS sequence"/>
</dbReference>
<evidence type="ECO:0000313" key="7">
    <source>
        <dbReference type="EMBL" id="OKH21314.1"/>
    </source>
</evidence>
<dbReference type="RefSeq" id="WP_073600550.1">
    <property type="nucleotide sequence ID" value="NZ_MRCB01000021.1"/>
</dbReference>
<evidence type="ECO:0000313" key="8">
    <source>
        <dbReference type="Proteomes" id="UP000186868"/>
    </source>
</evidence>
<dbReference type="PROSITE" id="PS51257">
    <property type="entry name" value="PROKAR_LIPOPROTEIN"/>
    <property type="match status" value="1"/>
</dbReference>
<evidence type="ECO:0000256" key="4">
    <source>
        <dbReference type="ARBA" id="ARBA00022519"/>
    </source>
</evidence>
<dbReference type="Pfam" id="PF13379">
    <property type="entry name" value="NMT1_2"/>
    <property type="match status" value="1"/>
</dbReference>
<keyword evidence="8" id="KW-1185">Reference proteome</keyword>
<dbReference type="GO" id="GO:0006811">
    <property type="term" value="P:monoatomic ion transport"/>
    <property type="evidence" value="ECO:0007669"/>
    <property type="project" value="UniProtKB-KW"/>
</dbReference>
<proteinExistence type="predicted"/>
<name>A0A1U7HCM8_9CYAN</name>
<sequence length="456" mass="51285">MQRRTFLKYSSLGVASAIVTACSDRGSNNEPIQIEQPRPSNFDKLEKTSLTLGYVPMTDAAPLIVAQEKGFFSRYGLTVTLSKQASWEEIEKGLLEWRFDAAQALYGMPMLAQLGAKAASMVALMTLNLNGSAIALSQKAWKADIRPSIDYVNFQEFSDSFIKYIRGFQKSPNFAIESAASIENYLYRYWLAAMGIAPEKEVKFTEISPSQAIFKLQAGSIDGSCIGEPWNQDAVLKKAAFVTYASRDIWKGHPNKVLAAMQGWVDKNPTTAKALVAALIEACQFCDRPENHADVALLLAQSQYLNAEIKAIEPSLGGKYNYSQLADQEGVASIPDFNIFHYRPTDYLKQSDCANYPWRSHAVWLLTQMIRWNQIDRREYPQNADEILNKIYPTEIYEEVAKALNILLPTDKMKKEPATAFIDGREFDPSQPVAYLNQFVLRAGRSKIFALRTERD</sequence>
<evidence type="ECO:0000256" key="2">
    <source>
        <dbReference type="ARBA" id="ARBA00022448"/>
    </source>
</evidence>
<accession>A0A1U7HCM8</accession>
<keyword evidence="4" id="KW-0997">Cell inner membrane</keyword>
<dbReference type="STRING" id="1921803.NIES593_16070"/>
<evidence type="ECO:0000256" key="6">
    <source>
        <dbReference type="ARBA" id="ARBA00023136"/>
    </source>
</evidence>
<dbReference type="Gene3D" id="3.40.190.10">
    <property type="entry name" value="Periplasmic binding protein-like II"/>
    <property type="match status" value="2"/>
</dbReference>
<dbReference type="CDD" id="cd13553">
    <property type="entry name" value="PBP2_NrtA_CpmA_like"/>
    <property type="match status" value="1"/>
</dbReference>
<comment type="subcellular location">
    <subcellularLocation>
        <location evidence="1">Cell inner membrane</location>
    </subcellularLocation>
</comment>
<keyword evidence="5" id="KW-0406">Ion transport</keyword>
<reference evidence="7 8" key="1">
    <citation type="submission" date="2016-11" db="EMBL/GenBank/DDBJ databases">
        <title>Draft Genome Sequences of Nine Cyanobacterial Strains from Diverse Habitats.</title>
        <authorList>
            <person name="Zhu T."/>
            <person name="Hou S."/>
            <person name="Lu X."/>
            <person name="Hess W.R."/>
        </authorList>
    </citation>
    <scope>NUCLEOTIDE SEQUENCE [LARGE SCALE GENOMIC DNA]</scope>
    <source>
        <strain evidence="7 8">NIES-593</strain>
    </source>
</reference>